<evidence type="ECO:0000259" key="4">
    <source>
        <dbReference type="PROSITE" id="PS01124"/>
    </source>
</evidence>
<keyword evidence="6" id="KW-1185">Reference proteome</keyword>
<dbReference type="OrthoDB" id="9801123at2"/>
<dbReference type="PROSITE" id="PS01124">
    <property type="entry name" value="HTH_ARAC_FAMILY_2"/>
    <property type="match status" value="1"/>
</dbReference>
<keyword evidence="3" id="KW-0804">Transcription</keyword>
<evidence type="ECO:0000313" key="6">
    <source>
        <dbReference type="Proteomes" id="UP000431744"/>
    </source>
</evidence>
<dbReference type="RefSeq" id="WP_158029382.1">
    <property type="nucleotide sequence ID" value="NZ_BMHG01000001.1"/>
</dbReference>
<gene>
    <name evidence="5" type="ORF">F8O04_10750</name>
</gene>
<dbReference type="InterPro" id="IPR018062">
    <property type="entry name" value="HTH_AraC-typ_CS"/>
</dbReference>
<dbReference type="InterPro" id="IPR009057">
    <property type="entry name" value="Homeodomain-like_sf"/>
</dbReference>
<dbReference type="Gene3D" id="1.10.10.60">
    <property type="entry name" value="Homeodomain-like"/>
    <property type="match status" value="1"/>
</dbReference>
<protein>
    <submittedName>
        <fullName evidence="5">Helix-turn-helix transcriptional regulator</fullName>
    </submittedName>
</protein>
<dbReference type="GO" id="GO:0043565">
    <property type="term" value="F:sequence-specific DNA binding"/>
    <property type="evidence" value="ECO:0007669"/>
    <property type="project" value="InterPro"/>
</dbReference>
<dbReference type="InterPro" id="IPR018060">
    <property type="entry name" value="HTH_AraC"/>
</dbReference>
<keyword evidence="2" id="KW-0238">DNA-binding</keyword>
<evidence type="ECO:0000256" key="2">
    <source>
        <dbReference type="ARBA" id="ARBA00023125"/>
    </source>
</evidence>
<dbReference type="PROSITE" id="PS00041">
    <property type="entry name" value="HTH_ARAC_FAMILY_1"/>
    <property type="match status" value="1"/>
</dbReference>
<dbReference type="SMART" id="SM00342">
    <property type="entry name" value="HTH_ARAC"/>
    <property type="match status" value="1"/>
</dbReference>
<name>A0A6H9WI85_9MICO</name>
<dbReference type="Pfam" id="PF12833">
    <property type="entry name" value="HTH_18"/>
    <property type="match status" value="1"/>
</dbReference>
<organism evidence="5 6">
    <name type="scientific">Pseudoclavibacter endophyticus</name>
    <dbReference type="NCBI Taxonomy" id="1778590"/>
    <lineage>
        <taxon>Bacteria</taxon>
        <taxon>Bacillati</taxon>
        <taxon>Actinomycetota</taxon>
        <taxon>Actinomycetes</taxon>
        <taxon>Micrococcales</taxon>
        <taxon>Microbacteriaceae</taxon>
        <taxon>Pseudoclavibacter</taxon>
    </lineage>
</organism>
<evidence type="ECO:0000256" key="1">
    <source>
        <dbReference type="ARBA" id="ARBA00023015"/>
    </source>
</evidence>
<proteinExistence type="predicted"/>
<evidence type="ECO:0000313" key="5">
    <source>
        <dbReference type="EMBL" id="KAB1648187.1"/>
    </source>
</evidence>
<reference evidence="5 6" key="1">
    <citation type="submission" date="2019-09" db="EMBL/GenBank/DDBJ databases">
        <title>Phylogeny of genus Pseudoclavibacter and closely related genus.</title>
        <authorList>
            <person name="Li Y."/>
        </authorList>
    </citation>
    <scope>NUCLEOTIDE SEQUENCE [LARGE SCALE GENOMIC DNA]</scope>
    <source>
        <strain evidence="5 6">EGI 60007</strain>
    </source>
</reference>
<dbReference type="Proteomes" id="UP000431744">
    <property type="component" value="Unassembled WGS sequence"/>
</dbReference>
<dbReference type="PANTHER" id="PTHR46796">
    <property type="entry name" value="HTH-TYPE TRANSCRIPTIONAL ACTIVATOR RHAS-RELATED"/>
    <property type="match status" value="1"/>
</dbReference>
<evidence type="ECO:0000256" key="3">
    <source>
        <dbReference type="ARBA" id="ARBA00023163"/>
    </source>
</evidence>
<sequence>MTIADSPSRVRAGVDAAPGLTATGTARASATASPFGAAPGDATASTVAGRALERVLGALEWRVTETRVIDPSLDGPAWHRGGHPVMLYVTGGSVRVRQRVVAEVDGAAVGPAVGTRGPGDGQLASCSRELNAGDLALSVAGRPFELVADDPAAHVILSDLAFAGTAPFALGTLPSMLVVRDFATHEPAVAGLAAAMGNSCEERRSRIADSVVCAHIATTVVAVAVRAWSELGCAPGDWLLRTDDPRLARVLDAIHGDPGHAWSVGELATVGAMSRSVFAERFRNLVGQSPASYLTAVRMAHAKAMLQRDGLSVAAVAHQLGYESEAGFSRAFRRHTGHPPAAWRQRAVAGATAVTVAEAS</sequence>
<feature type="domain" description="HTH araC/xylS-type" evidence="4">
    <location>
        <begin position="248"/>
        <end position="346"/>
    </location>
</feature>
<keyword evidence="1" id="KW-0805">Transcription regulation</keyword>
<dbReference type="InterPro" id="IPR050204">
    <property type="entry name" value="AraC_XylS_family_regulators"/>
</dbReference>
<dbReference type="EMBL" id="WBJY01000002">
    <property type="protein sequence ID" value="KAB1648187.1"/>
    <property type="molecule type" value="Genomic_DNA"/>
</dbReference>
<comment type="caution">
    <text evidence="5">The sequence shown here is derived from an EMBL/GenBank/DDBJ whole genome shotgun (WGS) entry which is preliminary data.</text>
</comment>
<accession>A0A6H9WI85</accession>
<dbReference type="GO" id="GO:0003700">
    <property type="term" value="F:DNA-binding transcription factor activity"/>
    <property type="evidence" value="ECO:0007669"/>
    <property type="project" value="InterPro"/>
</dbReference>
<dbReference type="SUPFAM" id="SSF46689">
    <property type="entry name" value="Homeodomain-like"/>
    <property type="match status" value="2"/>
</dbReference>
<dbReference type="AlphaFoldDB" id="A0A6H9WI85"/>
<dbReference type="PANTHER" id="PTHR46796:SF7">
    <property type="entry name" value="ARAC FAMILY TRANSCRIPTIONAL REGULATOR"/>
    <property type="match status" value="1"/>
</dbReference>